<dbReference type="CDD" id="cd11372">
    <property type="entry name" value="RNase_PH_RRP46"/>
    <property type="match status" value="1"/>
</dbReference>
<dbReference type="Gene3D" id="3.30.230.70">
    <property type="entry name" value="GHMP Kinase, N-terminal domain"/>
    <property type="match status" value="1"/>
</dbReference>
<accession>A0A4P9XFI2</accession>
<dbReference type="STRING" id="1555241.A0A4P9XFI2"/>
<dbReference type="GO" id="GO:0000177">
    <property type="term" value="C:cytoplasmic exosome (RNase complex)"/>
    <property type="evidence" value="ECO:0007669"/>
    <property type="project" value="TreeGrafter"/>
</dbReference>
<keyword evidence="4" id="KW-0271">Exosome</keyword>
<gene>
    <name evidence="7" type="ORF">CXG81DRAFT_5883</name>
</gene>
<evidence type="ECO:0000256" key="5">
    <source>
        <dbReference type="ARBA" id="ARBA00023242"/>
    </source>
</evidence>
<dbReference type="GO" id="GO:0016075">
    <property type="term" value="P:rRNA catabolic process"/>
    <property type="evidence" value="ECO:0007669"/>
    <property type="project" value="TreeGrafter"/>
</dbReference>
<keyword evidence="5" id="KW-0539">Nucleus</keyword>
<dbReference type="Proteomes" id="UP000274922">
    <property type="component" value="Unassembled WGS sequence"/>
</dbReference>
<feature type="non-terminal residue" evidence="7">
    <location>
        <position position="1"/>
    </location>
</feature>
<keyword evidence="8" id="KW-1185">Reference proteome</keyword>
<proteinExistence type="inferred from homology"/>
<dbReference type="GO" id="GO:0006364">
    <property type="term" value="P:rRNA processing"/>
    <property type="evidence" value="ECO:0007669"/>
    <property type="project" value="UniProtKB-KW"/>
</dbReference>
<name>A0A4P9XFI2_9FUNG</name>
<sequence>PVRRLDGRGPLELRAMSSAANVLSNADGSARLAFGKGLDENDTSLTCAVYGPGDVRARMEQLDQATLQVFFKPLVGGATVMAPQLHAQEARLRETLAAVLALNHFPRAALRVVAQVTAEHGSVLAVAINATMLAVLDAGLPMRHVAAAVTCAFMPPPRDPQTGAVLAAAADDDDDAAMTARFVLDPSDDEERRAQSVHTLVFDNGSAPADGDAAAPAARGALLVHSVGVYTREEFAYAYNVSRAACAQILKFMRLSVE</sequence>
<comment type="subcellular location">
    <subcellularLocation>
        <location evidence="1">Nucleus</location>
    </subcellularLocation>
</comment>
<dbReference type="InterPro" id="IPR020568">
    <property type="entry name" value="Ribosomal_Su5_D2-typ_SF"/>
</dbReference>
<dbReference type="PANTHER" id="PTHR11953">
    <property type="entry name" value="EXOSOME COMPLEX COMPONENT"/>
    <property type="match status" value="1"/>
</dbReference>
<organism evidence="7 8">
    <name type="scientific">Caulochytrium protostelioides</name>
    <dbReference type="NCBI Taxonomy" id="1555241"/>
    <lineage>
        <taxon>Eukaryota</taxon>
        <taxon>Fungi</taxon>
        <taxon>Fungi incertae sedis</taxon>
        <taxon>Chytridiomycota</taxon>
        <taxon>Chytridiomycota incertae sedis</taxon>
        <taxon>Chytridiomycetes</taxon>
        <taxon>Caulochytriales</taxon>
        <taxon>Caulochytriaceae</taxon>
        <taxon>Caulochytrium</taxon>
    </lineage>
</organism>
<dbReference type="SUPFAM" id="SSF54211">
    <property type="entry name" value="Ribosomal protein S5 domain 2-like"/>
    <property type="match status" value="1"/>
</dbReference>
<evidence type="ECO:0000313" key="8">
    <source>
        <dbReference type="Proteomes" id="UP000274922"/>
    </source>
</evidence>
<dbReference type="GO" id="GO:0000176">
    <property type="term" value="C:nuclear exosome (RNase complex)"/>
    <property type="evidence" value="ECO:0007669"/>
    <property type="project" value="TreeGrafter"/>
</dbReference>
<dbReference type="InterPro" id="IPR001247">
    <property type="entry name" value="ExoRNase_PH_dom1"/>
</dbReference>
<dbReference type="OrthoDB" id="27298at2759"/>
<dbReference type="InterPro" id="IPR036345">
    <property type="entry name" value="ExoRNase_PH_dom2_sf"/>
</dbReference>
<dbReference type="Pfam" id="PF01138">
    <property type="entry name" value="RNase_PH"/>
    <property type="match status" value="1"/>
</dbReference>
<dbReference type="InterPro" id="IPR050080">
    <property type="entry name" value="RNase_PH"/>
</dbReference>
<evidence type="ECO:0000256" key="3">
    <source>
        <dbReference type="ARBA" id="ARBA00022552"/>
    </source>
</evidence>
<dbReference type="GO" id="GO:0071051">
    <property type="term" value="P:poly(A)-dependent snoRNA 3'-end processing"/>
    <property type="evidence" value="ECO:0007669"/>
    <property type="project" value="TreeGrafter"/>
</dbReference>
<evidence type="ECO:0000256" key="1">
    <source>
        <dbReference type="ARBA" id="ARBA00004123"/>
    </source>
</evidence>
<feature type="domain" description="Exoribonuclease phosphorolytic" evidence="6">
    <location>
        <begin position="12"/>
        <end position="141"/>
    </location>
</feature>
<dbReference type="SUPFAM" id="SSF55666">
    <property type="entry name" value="Ribonuclease PH domain 2-like"/>
    <property type="match status" value="1"/>
</dbReference>
<comment type="similarity">
    <text evidence="2">Belongs to the RNase PH family.</text>
</comment>
<dbReference type="GO" id="GO:0005730">
    <property type="term" value="C:nucleolus"/>
    <property type="evidence" value="ECO:0007669"/>
    <property type="project" value="TreeGrafter"/>
</dbReference>
<keyword evidence="3" id="KW-0698">rRNA processing</keyword>
<dbReference type="GO" id="GO:0003723">
    <property type="term" value="F:RNA binding"/>
    <property type="evidence" value="ECO:0007669"/>
    <property type="project" value="TreeGrafter"/>
</dbReference>
<dbReference type="EMBL" id="ML014111">
    <property type="protein sequence ID" value="RKP04346.1"/>
    <property type="molecule type" value="Genomic_DNA"/>
</dbReference>
<evidence type="ECO:0000256" key="2">
    <source>
        <dbReference type="ARBA" id="ARBA00006678"/>
    </source>
</evidence>
<dbReference type="AlphaFoldDB" id="A0A4P9XFI2"/>
<protein>
    <recommendedName>
        <fullName evidence="6">Exoribonuclease phosphorolytic domain-containing protein</fullName>
    </recommendedName>
</protein>
<dbReference type="GO" id="GO:0071028">
    <property type="term" value="P:nuclear mRNA surveillance"/>
    <property type="evidence" value="ECO:0007669"/>
    <property type="project" value="TreeGrafter"/>
</dbReference>
<dbReference type="PANTHER" id="PTHR11953:SF1">
    <property type="entry name" value="EXOSOME COMPLEX COMPONENT RRP46"/>
    <property type="match status" value="1"/>
</dbReference>
<evidence type="ECO:0000256" key="4">
    <source>
        <dbReference type="ARBA" id="ARBA00022835"/>
    </source>
</evidence>
<reference evidence="8" key="1">
    <citation type="journal article" date="2018" name="Nat. Microbiol.">
        <title>Leveraging single-cell genomics to expand the fungal tree of life.</title>
        <authorList>
            <person name="Ahrendt S.R."/>
            <person name="Quandt C.A."/>
            <person name="Ciobanu D."/>
            <person name="Clum A."/>
            <person name="Salamov A."/>
            <person name="Andreopoulos B."/>
            <person name="Cheng J.F."/>
            <person name="Woyke T."/>
            <person name="Pelin A."/>
            <person name="Henrissat B."/>
            <person name="Reynolds N.K."/>
            <person name="Benny G.L."/>
            <person name="Smith M.E."/>
            <person name="James T.Y."/>
            <person name="Grigoriev I.V."/>
        </authorList>
    </citation>
    <scope>NUCLEOTIDE SEQUENCE [LARGE SCALE GENOMIC DNA]</scope>
    <source>
        <strain evidence="8">ATCC 52028</strain>
    </source>
</reference>
<feature type="non-terminal residue" evidence="7">
    <location>
        <position position="258"/>
    </location>
</feature>
<evidence type="ECO:0000259" key="6">
    <source>
        <dbReference type="Pfam" id="PF01138"/>
    </source>
</evidence>
<evidence type="ECO:0000313" key="7">
    <source>
        <dbReference type="EMBL" id="RKP04346.1"/>
    </source>
</evidence>
<dbReference type="InterPro" id="IPR027408">
    <property type="entry name" value="PNPase/RNase_PH_dom_sf"/>
</dbReference>
<dbReference type="GO" id="GO:0034475">
    <property type="term" value="P:U4 snRNA 3'-end processing"/>
    <property type="evidence" value="ECO:0007669"/>
    <property type="project" value="TreeGrafter"/>
</dbReference>